<dbReference type="SUPFAM" id="SSF56059">
    <property type="entry name" value="Glutathione synthetase ATP-binding domain-like"/>
    <property type="match status" value="1"/>
</dbReference>
<name>A0A1G2G111_9BACT</name>
<dbReference type="InterPro" id="IPR011127">
    <property type="entry name" value="Dala_Dala_lig_N"/>
</dbReference>
<feature type="binding site" evidence="12">
    <location>
        <position position="287"/>
    </location>
    <ligand>
        <name>Mg(2+)</name>
        <dbReference type="ChEBI" id="CHEBI:18420"/>
        <label>2</label>
    </ligand>
</feature>
<dbReference type="PROSITE" id="PS50975">
    <property type="entry name" value="ATP_GRASP"/>
    <property type="match status" value="1"/>
</dbReference>
<evidence type="ECO:0000313" key="15">
    <source>
        <dbReference type="EMBL" id="OGZ43787.1"/>
    </source>
</evidence>
<dbReference type="Proteomes" id="UP000177785">
    <property type="component" value="Unassembled WGS sequence"/>
</dbReference>
<dbReference type="InterPro" id="IPR000291">
    <property type="entry name" value="D-Ala_lig_Van_CS"/>
</dbReference>
<dbReference type="Gene3D" id="3.40.50.20">
    <property type="match status" value="1"/>
</dbReference>
<comment type="caution">
    <text evidence="15">The sequence shown here is derived from an EMBL/GenBank/DDBJ whole genome shotgun (WGS) entry which is preliminary data.</text>
</comment>
<comment type="cofactor">
    <cofactor evidence="12">
        <name>Mg(2+)</name>
        <dbReference type="ChEBI" id="CHEBI:18420"/>
    </cofactor>
    <cofactor evidence="12">
        <name>Mn(2+)</name>
        <dbReference type="ChEBI" id="CHEBI:29035"/>
    </cofactor>
    <text evidence="12">Binds 2 magnesium or manganese ions per subunit.</text>
</comment>
<evidence type="ECO:0000256" key="4">
    <source>
        <dbReference type="ARBA" id="ARBA00022598"/>
    </source>
</evidence>
<keyword evidence="12" id="KW-0479">Metal-binding</keyword>
<dbReference type="UniPathway" id="UPA00219"/>
<feature type="binding site" evidence="12">
    <location>
        <position position="285"/>
    </location>
    <ligand>
        <name>Mg(2+)</name>
        <dbReference type="ChEBI" id="CHEBI:18420"/>
        <label>1</label>
    </ligand>
</feature>
<dbReference type="InterPro" id="IPR011761">
    <property type="entry name" value="ATP-grasp"/>
</dbReference>
<keyword evidence="5 13" id="KW-0547">Nucleotide-binding</keyword>
<comment type="similarity">
    <text evidence="2 10">Belongs to the D-alanine--D-alanine ligase family.</text>
</comment>
<dbReference type="Gene3D" id="3.30.470.20">
    <property type="entry name" value="ATP-grasp fold, B domain"/>
    <property type="match status" value="1"/>
</dbReference>
<evidence type="ECO:0000256" key="1">
    <source>
        <dbReference type="ARBA" id="ARBA00004496"/>
    </source>
</evidence>
<dbReference type="GO" id="GO:0005524">
    <property type="term" value="F:ATP binding"/>
    <property type="evidence" value="ECO:0007669"/>
    <property type="project" value="UniProtKB-UniRule"/>
</dbReference>
<feature type="binding site" evidence="12">
    <location>
        <position position="273"/>
    </location>
    <ligand>
        <name>Mg(2+)</name>
        <dbReference type="ChEBI" id="CHEBI:18420"/>
        <label>1</label>
    </ligand>
</feature>
<dbReference type="PROSITE" id="PS00844">
    <property type="entry name" value="DALA_DALA_LIGASE_2"/>
    <property type="match status" value="1"/>
</dbReference>
<comment type="pathway">
    <text evidence="10">Cell wall biogenesis; peptidoglycan biosynthesis.</text>
</comment>
<dbReference type="InterPro" id="IPR005905">
    <property type="entry name" value="D_ala_D_ala"/>
</dbReference>
<dbReference type="Gene3D" id="3.30.1490.20">
    <property type="entry name" value="ATP-grasp fold, A domain"/>
    <property type="match status" value="1"/>
</dbReference>
<evidence type="ECO:0000256" key="5">
    <source>
        <dbReference type="ARBA" id="ARBA00022741"/>
    </source>
</evidence>
<evidence type="ECO:0000313" key="16">
    <source>
        <dbReference type="Proteomes" id="UP000177785"/>
    </source>
</evidence>
<dbReference type="STRING" id="1802115.A2756_03270"/>
<comment type="subcellular location">
    <subcellularLocation>
        <location evidence="1 10">Cytoplasm</location>
    </subcellularLocation>
</comment>
<keyword evidence="12" id="KW-0464">Manganese</keyword>
<dbReference type="NCBIfam" id="NF002378">
    <property type="entry name" value="PRK01372.1"/>
    <property type="match status" value="1"/>
</dbReference>
<keyword evidence="7 10" id="KW-0133">Cell shape</keyword>
<comment type="catalytic activity">
    <reaction evidence="10">
        <text>2 D-alanine + ATP = D-alanyl-D-alanine + ADP + phosphate + H(+)</text>
        <dbReference type="Rhea" id="RHEA:11224"/>
        <dbReference type="ChEBI" id="CHEBI:15378"/>
        <dbReference type="ChEBI" id="CHEBI:30616"/>
        <dbReference type="ChEBI" id="CHEBI:43474"/>
        <dbReference type="ChEBI" id="CHEBI:57416"/>
        <dbReference type="ChEBI" id="CHEBI:57822"/>
        <dbReference type="ChEBI" id="CHEBI:456216"/>
        <dbReference type="EC" id="6.3.2.4"/>
    </reaction>
</comment>
<feature type="active site" evidence="11">
    <location>
        <position position="296"/>
    </location>
</feature>
<dbReference type="GO" id="GO:0046872">
    <property type="term" value="F:metal ion binding"/>
    <property type="evidence" value="ECO:0007669"/>
    <property type="project" value="UniProtKB-KW"/>
</dbReference>
<evidence type="ECO:0000256" key="13">
    <source>
        <dbReference type="PROSITE-ProRule" id="PRU00409"/>
    </source>
</evidence>
<feature type="binding site" evidence="12">
    <location>
        <position position="285"/>
    </location>
    <ligand>
        <name>Mg(2+)</name>
        <dbReference type="ChEBI" id="CHEBI:18420"/>
        <label>2</label>
    </ligand>
</feature>
<keyword evidence="8 10" id="KW-0573">Peptidoglycan synthesis</keyword>
<proteinExistence type="inferred from homology"/>
<keyword evidence="3 10" id="KW-0963">Cytoplasm</keyword>
<dbReference type="Pfam" id="PF07478">
    <property type="entry name" value="Dala_Dala_lig_C"/>
    <property type="match status" value="1"/>
</dbReference>
<dbReference type="PANTHER" id="PTHR23132:SF23">
    <property type="entry name" value="D-ALANINE--D-ALANINE LIGASE B"/>
    <property type="match status" value="1"/>
</dbReference>
<gene>
    <name evidence="10" type="primary">ddl</name>
    <name evidence="15" type="ORF">A2756_03270</name>
</gene>
<dbReference type="EMBL" id="MHNL01000030">
    <property type="protein sequence ID" value="OGZ43787.1"/>
    <property type="molecule type" value="Genomic_DNA"/>
</dbReference>
<dbReference type="NCBIfam" id="TIGR01205">
    <property type="entry name" value="D_ala_D_alaTIGR"/>
    <property type="match status" value="1"/>
</dbReference>
<keyword evidence="6 13" id="KW-0067">ATP-binding</keyword>
<dbReference type="EC" id="6.3.2.4" evidence="10"/>
<organism evidence="15 16">
    <name type="scientific">Candidatus Ryanbacteria bacterium RIFCSPHIGHO2_01_FULL_48_27</name>
    <dbReference type="NCBI Taxonomy" id="1802115"/>
    <lineage>
        <taxon>Bacteria</taxon>
        <taxon>Candidatus Ryaniibacteriota</taxon>
    </lineage>
</organism>
<dbReference type="GO" id="GO:0008360">
    <property type="term" value="P:regulation of cell shape"/>
    <property type="evidence" value="ECO:0007669"/>
    <property type="project" value="UniProtKB-KW"/>
</dbReference>
<dbReference type="PANTHER" id="PTHR23132">
    <property type="entry name" value="D-ALANINE--D-ALANINE LIGASE"/>
    <property type="match status" value="1"/>
</dbReference>
<reference evidence="15 16" key="1">
    <citation type="journal article" date="2016" name="Nat. Commun.">
        <title>Thousands of microbial genomes shed light on interconnected biogeochemical processes in an aquifer system.</title>
        <authorList>
            <person name="Anantharaman K."/>
            <person name="Brown C.T."/>
            <person name="Hug L.A."/>
            <person name="Sharon I."/>
            <person name="Castelle C.J."/>
            <person name="Probst A.J."/>
            <person name="Thomas B.C."/>
            <person name="Singh A."/>
            <person name="Wilkins M.J."/>
            <person name="Karaoz U."/>
            <person name="Brodie E.L."/>
            <person name="Williams K.H."/>
            <person name="Hubbard S.S."/>
            <person name="Banfield J.F."/>
        </authorList>
    </citation>
    <scope>NUCLEOTIDE SEQUENCE [LARGE SCALE GENOMIC DNA]</scope>
</reference>
<dbReference type="GO" id="GO:0009252">
    <property type="term" value="P:peptidoglycan biosynthetic process"/>
    <property type="evidence" value="ECO:0007669"/>
    <property type="project" value="UniProtKB-UniRule"/>
</dbReference>
<dbReference type="Pfam" id="PF01820">
    <property type="entry name" value="Dala_Dala_lig_N"/>
    <property type="match status" value="2"/>
</dbReference>
<evidence type="ECO:0000256" key="9">
    <source>
        <dbReference type="ARBA" id="ARBA00023316"/>
    </source>
</evidence>
<evidence type="ECO:0000256" key="12">
    <source>
        <dbReference type="PIRSR" id="PIRSR039102-3"/>
    </source>
</evidence>
<accession>A0A1G2G111</accession>
<keyword evidence="4 10" id="KW-0436">Ligase</keyword>
<dbReference type="PIRSF" id="PIRSF039102">
    <property type="entry name" value="Ddl/VanB"/>
    <property type="match status" value="1"/>
</dbReference>
<dbReference type="GO" id="GO:0005737">
    <property type="term" value="C:cytoplasm"/>
    <property type="evidence" value="ECO:0007669"/>
    <property type="project" value="UniProtKB-SubCell"/>
</dbReference>
<evidence type="ECO:0000256" key="8">
    <source>
        <dbReference type="ARBA" id="ARBA00022984"/>
    </source>
</evidence>
<dbReference type="InterPro" id="IPR016185">
    <property type="entry name" value="PreATP-grasp_dom_sf"/>
</dbReference>
<dbReference type="HAMAP" id="MF_00047">
    <property type="entry name" value="Dala_Dala_lig"/>
    <property type="match status" value="1"/>
</dbReference>
<evidence type="ECO:0000256" key="10">
    <source>
        <dbReference type="HAMAP-Rule" id="MF_00047"/>
    </source>
</evidence>
<feature type="active site" evidence="11">
    <location>
        <position position="17"/>
    </location>
</feature>
<dbReference type="GO" id="GO:0071555">
    <property type="term" value="P:cell wall organization"/>
    <property type="evidence" value="ECO:0007669"/>
    <property type="project" value="UniProtKB-KW"/>
</dbReference>
<dbReference type="AlphaFoldDB" id="A0A1G2G111"/>
<dbReference type="InterPro" id="IPR011095">
    <property type="entry name" value="Dala_Dala_lig_C"/>
</dbReference>
<evidence type="ECO:0000256" key="7">
    <source>
        <dbReference type="ARBA" id="ARBA00022960"/>
    </source>
</evidence>
<keyword evidence="12" id="KW-0460">Magnesium</keyword>
<evidence type="ECO:0000256" key="6">
    <source>
        <dbReference type="ARBA" id="ARBA00022840"/>
    </source>
</evidence>
<evidence type="ECO:0000256" key="11">
    <source>
        <dbReference type="PIRSR" id="PIRSR039102-1"/>
    </source>
</evidence>
<keyword evidence="9 10" id="KW-0961">Cell wall biogenesis/degradation</keyword>
<evidence type="ECO:0000259" key="14">
    <source>
        <dbReference type="PROSITE" id="PS50975"/>
    </source>
</evidence>
<feature type="domain" description="ATP-grasp" evidence="14">
    <location>
        <begin position="114"/>
        <end position="318"/>
    </location>
</feature>
<evidence type="ECO:0000256" key="3">
    <source>
        <dbReference type="ARBA" id="ARBA00022490"/>
    </source>
</evidence>
<dbReference type="GO" id="GO:0008716">
    <property type="term" value="F:D-alanine-D-alanine ligase activity"/>
    <property type="evidence" value="ECO:0007669"/>
    <property type="project" value="UniProtKB-UniRule"/>
</dbReference>
<dbReference type="SUPFAM" id="SSF52440">
    <property type="entry name" value="PreATP-grasp domain"/>
    <property type="match status" value="1"/>
</dbReference>
<comment type="function">
    <text evidence="10">Cell wall formation.</text>
</comment>
<dbReference type="InterPro" id="IPR013815">
    <property type="entry name" value="ATP_grasp_subdomain_1"/>
</dbReference>
<protein>
    <recommendedName>
        <fullName evidence="10">D-alanine--D-alanine ligase</fullName>
        <ecNumber evidence="10">6.3.2.4</ecNumber>
    </recommendedName>
    <alternativeName>
        <fullName evidence="10">D-Ala-D-Ala ligase</fullName>
    </alternativeName>
    <alternativeName>
        <fullName evidence="10">D-alanylalanine synthetase</fullName>
    </alternativeName>
</protein>
<sequence>MQKNLKIGVVMGGPSSEHDISILTGRKVLQALKESGHDAHQVYVTHTGEWLYDNTQVSHDPADICARHDVMFNAMHGEYGEDGRVQQIFEHCKVPYTGSGVMASAIAINKVLSRKHFQEAGLLVARGVHMRADEFDPETHLPLVVQMGPPPWVVKPASRGSSVGVSIVKNYNDLDYALARAFTYDKTVLVEEFIPGREVTCGVIDNYAGERHHALHPIEIIPPEGRFFDYEVKYNGETQEIPAPFFGDMLRKIKDTARTAHQALGCRDYSRTDMIIRGTKVYVLETNTLPGLTSESLLPKAAAMSRLDFHALLNHIIGLTIERA</sequence>
<evidence type="ECO:0000256" key="2">
    <source>
        <dbReference type="ARBA" id="ARBA00010871"/>
    </source>
</evidence>
<feature type="active site" evidence="11">
    <location>
        <position position="161"/>
    </location>
</feature>